<dbReference type="RefSeq" id="WP_079439443.1">
    <property type="nucleotide sequence ID" value="NZ_MZGT01000021.1"/>
</dbReference>
<protein>
    <submittedName>
        <fullName evidence="3">Autolysin</fullName>
        <ecNumber evidence="3">3.5.1.28</ecNumber>
    </submittedName>
</protein>
<keyword evidence="4" id="KW-1185">Reference proteome</keyword>
<evidence type="ECO:0000256" key="1">
    <source>
        <dbReference type="ARBA" id="ARBA00022737"/>
    </source>
</evidence>
<evidence type="ECO:0000313" key="3">
    <source>
        <dbReference type="EMBL" id="OPJ62822.1"/>
    </source>
</evidence>
<dbReference type="EC" id="3.5.1.28" evidence="3"/>
<comment type="caution">
    <text evidence="3">The sequence shown here is derived from an EMBL/GenBank/DDBJ whole genome shotgun (WGS) entry which is preliminary data.</text>
</comment>
<dbReference type="EMBL" id="MZGT01000021">
    <property type="protein sequence ID" value="OPJ62822.1"/>
    <property type="molecule type" value="Genomic_DNA"/>
</dbReference>
<accession>A0A1V4IS25</accession>
<dbReference type="SUPFAM" id="SSF69360">
    <property type="entry name" value="Cell wall binding repeat"/>
    <property type="match status" value="1"/>
</dbReference>
<dbReference type="GO" id="GO:0008745">
    <property type="term" value="F:N-acetylmuramoyl-L-alanine amidase activity"/>
    <property type="evidence" value="ECO:0007669"/>
    <property type="project" value="UniProtKB-EC"/>
</dbReference>
<feature type="repeat" description="Cell wall-binding" evidence="2">
    <location>
        <begin position="47"/>
        <end position="66"/>
    </location>
</feature>
<dbReference type="Proteomes" id="UP000191056">
    <property type="component" value="Unassembled WGS sequence"/>
</dbReference>
<organism evidence="3 4">
    <name type="scientific">Clostridium chromiireducens</name>
    <dbReference type="NCBI Taxonomy" id="225345"/>
    <lineage>
        <taxon>Bacteria</taxon>
        <taxon>Bacillati</taxon>
        <taxon>Bacillota</taxon>
        <taxon>Clostridia</taxon>
        <taxon>Eubacteriales</taxon>
        <taxon>Clostridiaceae</taxon>
        <taxon>Clostridium</taxon>
    </lineage>
</organism>
<name>A0A1V4IS25_9CLOT</name>
<dbReference type="PROSITE" id="PS51170">
    <property type="entry name" value="CW"/>
    <property type="match status" value="2"/>
</dbReference>
<evidence type="ECO:0000313" key="4">
    <source>
        <dbReference type="Proteomes" id="UP000191056"/>
    </source>
</evidence>
<proteinExistence type="predicted"/>
<reference evidence="3 4" key="1">
    <citation type="submission" date="2017-03" db="EMBL/GenBank/DDBJ databases">
        <title>Genome sequence of Clostridium chromiireducens DSM 23318.</title>
        <authorList>
            <person name="Poehlein A."/>
            <person name="Daniel R."/>
        </authorList>
    </citation>
    <scope>NUCLEOTIDE SEQUENCE [LARGE SCALE GENOMIC DNA]</scope>
    <source>
        <strain evidence="3 4">DSM 23318</strain>
    </source>
</reference>
<dbReference type="InterPro" id="IPR018337">
    <property type="entry name" value="Cell_wall/Cho-bd_repeat"/>
</dbReference>
<keyword evidence="3" id="KW-0378">Hydrolase</keyword>
<gene>
    <name evidence="3" type="primary">lytA_7</name>
    <name evidence="3" type="ORF">CLCHR_18820</name>
</gene>
<dbReference type="OrthoDB" id="2060343at2"/>
<evidence type="ECO:0000256" key="2">
    <source>
        <dbReference type="PROSITE-ProRule" id="PRU00591"/>
    </source>
</evidence>
<sequence>MKRLKPIKILVNSLLIVSVLVLNPIGANAEWRQNSIGWWFTEGNSWSVGWRVIDEKWYYFGQDGYMKTGWLQDSDGKWYYLNSDGSMAHDTTIDWYTIGSDGARNQSVQSSFEQSTTTENILSNANLSHTTISGVTGVKFDDITKIVFSDGRGRNKPVIVEDKQKIREFMEYLNGYGVKKTENPESIGWIYRGIFYLNDKEVMDITFINPIVINRNYFNITEGELDTATIGKFLKSIDPYYDVMAGL</sequence>
<dbReference type="Gene3D" id="2.10.270.20">
    <property type="match status" value="1"/>
</dbReference>
<dbReference type="STRING" id="225345.CLCHR_18820"/>
<keyword evidence="1" id="KW-0677">Repeat</keyword>
<feature type="repeat" description="Cell wall-binding" evidence="2">
    <location>
        <begin position="67"/>
        <end position="87"/>
    </location>
</feature>
<dbReference type="Pfam" id="PF19127">
    <property type="entry name" value="Choline_bind_3"/>
    <property type="match status" value="1"/>
</dbReference>
<dbReference type="AlphaFoldDB" id="A0A1V4IS25"/>